<comment type="domain">
    <text evidence="6">Has three domains with a flexible linker between the domains II and III and assumes an 'L' shape. Domain III is highly mobile and contacts RuvB.</text>
</comment>
<dbReference type="InterPro" id="IPR011114">
    <property type="entry name" value="RuvA_C"/>
</dbReference>
<evidence type="ECO:0000256" key="5">
    <source>
        <dbReference type="ARBA" id="ARBA00023204"/>
    </source>
</evidence>
<feature type="region of interest" description="Domain II" evidence="6">
    <location>
        <begin position="64"/>
        <end position="141"/>
    </location>
</feature>
<dbReference type="HAMAP" id="MF_00031">
    <property type="entry name" value="DNA_HJ_migration_RuvA"/>
    <property type="match status" value="1"/>
</dbReference>
<dbReference type="SUPFAM" id="SSF50249">
    <property type="entry name" value="Nucleic acid-binding proteins"/>
    <property type="match status" value="1"/>
</dbReference>
<keyword evidence="2 6" id="KW-0227">DNA damage</keyword>
<dbReference type="SUPFAM" id="SSF47781">
    <property type="entry name" value="RuvA domain 2-like"/>
    <property type="match status" value="1"/>
</dbReference>
<dbReference type="Proteomes" id="UP000824115">
    <property type="component" value="Unassembled WGS sequence"/>
</dbReference>
<comment type="function">
    <text evidence="6">The RuvA-RuvB-RuvC complex processes Holliday junction (HJ) DNA during genetic recombination and DNA repair, while the RuvA-RuvB complex plays an important role in the rescue of blocked DNA replication forks via replication fork reversal (RFR). RuvA specifically binds to HJ cruciform DNA, conferring on it an open structure. The RuvB hexamer acts as an ATP-dependent pump, pulling dsDNA into and through the RuvAB complex. HJ branch migration allows RuvC to scan DNA until it finds its consensus sequence, where it cleaves and resolves the cruciform DNA.</text>
</comment>
<dbReference type="InterPro" id="IPR036267">
    <property type="entry name" value="RuvA_C_sf"/>
</dbReference>
<comment type="subunit">
    <text evidence="6">Homotetramer. Forms an RuvA(8)-RuvB(12)-Holliday junction (HJ) complex. HJ DNA is sandwiched between 2 RuvA tetramers; dsDNA enters through RuvA and exits via RuvB. An RuvB hexamer assembles on each DNA strand where it exits the tetramer. Each RuvB hexamer is contacted by two RuvA subunits (via domain III) on 2 adjacent RuvB subunits; this complex drives branch migration. In the full resolvosome a probable DNA-RuvA(4)-RuvB(12)-RuvC(2) complex forms which resolves the HJ.</text>
</comment>
<dbReference type="GO" id="GO:0005737">
    <property type="term" value="C:cytoplasm"/>
    <property type="evidence" value="ECO:0007669"/>
    <property type="project" value="UniProtKB-SubCell"/>
</dbReference>
<protein>
    <recommendedName>
        <fullName evidence="6">Holliday junction branch migration complex subunit RuvA</fullName>
    </recommendedName>
</protein>
<organism evidence="8 9">
    <name type="scientific">Candidatus Coprenecus stercoravium</name>
    <dbReference type="NCBI Taxonomy" id="2840735"/>
    <lineage>
        <taxon>Bacteria</taxon>
        <taxon>Pseudomonadati</taxon>
        <taxon>Bacteroidota</taxon>
        <taxon>Bacteroidia</taxon>
        <taxon>Bacteroidales</taxon>
        <taxon>Rikenellaceae</taxon>
        <taxon>Rikenellaceae incertae sedis</taxon>
        <taxon>Candidatus Coprenecus</taxon>
    </lineage>
</organism>
<dbReference type="InterPro" id="IPR000085">
    <property type="entry name" value="RuvA"/>
</dbReference>
<dbReference type="InterPro" id="IPR012340">
    <property type="entry name" value="NA-bd_OB-fold"/>
</dbReference>
<dbReference type="Pfam" id="PF01330">
    <property type="entry name" value="RuvA_N"/>
    <property type="match status" value="1"/>
</dbReference>
<dbReference type="AlphaFoldDB" id="A0A9D2GMU9"/>
<dbReference type="Pfam" id="PF14520">
    <property type="entry name" value="HHH_5"/>
    <property type="match status" value="1"/>
</dbReference>
<dbReference type="Gene3D" id="1.10.150.20">
    <property type="entry name" value="5' to 3' exonuclease, C-terminal subdomain"/>
    <property type="match status" value="1"/>
</dbReference>
<proteinExistence type="inferred from homology"/>
<evidence type="ECO:0000256" key="2">
    <source>
        <dbReference type="ARBA" id="ARBA00022763"/>
    </source>
</evidence>
<comment type="caution">
    <text evidence="8">The sequence shown here is derived from an EMBL/GenBank/DDBJ whole genome shotgun (WGS) entry which is preliminary data.</text>
</comment>
<dbReference type="Gene3D" id="2.40.50.140">
    <property type="entry name" value="Nucleic acid-binding proteins"/>
    <property type="match status" value="1"/>
</dbReference>
<dbReference type="GO" id="GO:0048476">
    <property type="term" value="C:Holliday junction resolvase complex"/>
    <property type="evidence" value="ECO:0007669"/>
    <property type="project" value="UniProtKB-UniRule"/>
</dbReference>
<sequence length="194" mass="21184">MYDYIRGSIEELNPAEAVIECCGIGYLMQISLNTYERLRDAREARLYVYHHVREDEETLYGFFDKEERRIFTLLISVSGIGPNTARMMLSSLTPDEVSAAVASGDVNRIKAVKGIGLKTAQKVIIELKDKIARGSGAALDLTSGGTGANTQEACSALIMLGFTKNAVEKAVASIVRKEPGLSLEDIIKKALKIL</sequence>
<evidence type="ECO:0000256" key="6">
    <source>
        <dbReference type="HAMAP-Rule" id="MF_00031"/>
    </source>
</evidence>
<reference evidence="8" key="1">
    <citation type="journal article" date="2021" name="PeerJ">
        <title>Extensive microbial diversity within the chicken gut microbiome revealed by metagenomics and culture.</title>
        <authorList>
            <person name="Gilroy R."/>
            <person name="Ravi A."/>
            <person name="Getino M."/>
            <person name="Pursley I."/>
            <person name="Horton D.L."/>
            <person name="Alikhan N.F."/>
            <person name="Baker D."/>
            <person name="Gharbi K."/>
            <person name="Hall N."/>
            <person name="Watson M."/>
            <person name="Adriaenssens E.M."/>
            <person name="Foster-Nyarko E."/>
            <person name="Jarju S."/>
            <person name="Secka A."/>
            <person name="Antonio M."/>
            <person name="Oren A."/>
            <person name="Chaudhuri R.R."/>
            <person name="La Ragione R."/>
            <person name="Hildebrand F."/>
            <person name="Pallen M.J."/>
        </authorList>
    </citation>
    <scope>NUCLEOTIDE SEQUENCE</scope>
    <source>
        <strain evidence="8">Gambia16-554</strain>
    </source>
</reference>
<dbReference type="InterPro" id="IPR010994">
    <property type="entry name" value="RuvA_2-like"/>
</dbReference>
<comment type="caution">
    <text evidence="6">Lacks conserved residue(s) required for the propagation of feature annotation.</text>
</comment>
<feature type="domain" description="Helix-hairpin-helix DNA-binding motif class 1" evidence="7">
    <location>
        <begin position="107"/>
        <end position="126"/>
    </location>
</feature>
<feature type="region of interest" description="Domain III" evidence="6">
    <location>
        <begin position="150"/>
        <end position="194"/>
    </location>
</feature>
<dbReference type="Gene3D" id="1.10.8.10">
    <property type="entry name" value="DNA helicase RuvA subunit, C-terminal domain"/>
    <property type="match status" value="1"/>
</dbReference>
<dbReference type="GO" id="GO:0000400">
    <property type="term" value="F:four-way junction DNA binding"/>
    <property type="evidence" value="ECO:0007669"/>
    <property type="project" value="UniProtKB-UniRule"/>
</dbReference>
<evidence type="ECO:0000313" key="9">
    <source>
        <dbReference type="Proteomes" id="UP000824115"/>
    </source>
</evidence>
<keyword evidence="4 6" id="KW-0233">DNA recombination</keyword>
<keyword evidence="1 6" id="KW-0963">Cytoplasm</keyword>
<dbReference type="GO" id="GO:0006281">
    <property type="term" value="P:DNA repair"/>
    <property type="evidence" value="ECO:0007669"/>
    <property type="project" value="UniProtKB-UniRule"/>
</dbReference>
<evidence type="ECO:0000256" key="1">
    <source>
        <dbReference type="ARBA" id="ARBA00022490"/>
    </source>
</evidence>
<dbReference type="SMART" id="SM00278">
    <property type="entry name" value="HhH1"/>
    <property type="match status" value="2"/>
</dbReference>
<dbReference type="CDD" id="cd14332">
    <property type="entry name" value="UBA_RuvA_C"/>
    <property type="match status" value="1"/>
</dbReference>
<dbReference type="SUPFAM" id="SSF46929">
    <property type="entry name" value="DNA helicase RuvA subunit, C-terminal domain"/>
    <property type="match status" value="1"/>
</dbReference>
<name>A0A9D2GMU9_9BACT</name>
<dbReference type="InterPro" id="IPR003583">
    <property type="entry name" value="Hlx-hairpin-Hlx_DNA-bd_motif"/>
</dbReference>
<evidence type="ECO:0000256" key="3">
    <source>
        <dbReference type="ARBA" id="ARBA00023125"/>
    </source>
</evidence>
<comment type="similarity">
    <text evidence="6">Belongs to the RuvA family.</text>
</comment>
<dbReference type="InterPro" id="IPR013849">
    <property type="entry name" value="DNA_helicase_Holl-junc_RuvA_I"/>
</dbReference>
<evidence type="ECO:0000313" key="8">
    <source>
        <dbReference type="EMBL" id="HIZ84896.1"/>
    </source>
</evidence>
<accession>A0A9D2GMU9</accession>
<dbReference type="EMBL" id="DXAW01000006">
    <property type="protein sequence ID" value="HIZ84896.1"/>
    <property type="molecule type" value="Genomic_DNA"/>
</dbReference>
<reference evidence="8" key="2">
    <citation type="submission" date="2021-04" db="EMBL/GenBank/DDBJ databases">
        <authorList>
            <person name="Gilroy R."/>
        </authorList>
    </citation>
    <scope>NUCLEOTIDE SEQUENCE</scope>
    <source>
        <strain evidence="8">Gambia16-554</strain>
    </source>
</reference>
<dbReference type="GO" id="GO:0009378">
    <property type="term" value="F:four-way junction helicase activity"/>
    <property type="evidence" value="ECO:0007669"/>
    <property type="project" value="InterPro"/>
</dbReference>
<evidence type="ECO:0000259" key="7">
    <source>
        <dbReference type="SMART" id="SM00278"/>
    </source>
</evidence>
<dbReference type="Pfam" id="PF07499">
    <property type="entry name" value="RuvA_C"/>
    <property type="match status" value="1"/>
</dbReference>
<dbReference type="NCBIfam" id="TIGR00084">
    <property type="entry name" value="ruvA"/>
    <property type="match status" value="1"/>
</dbReference>
<dbReference type="GO" id="GO:0006310">
    <property type="term" value="P:DNA recombination"/>
    <property type="evidence" value="ECO:0007669"/>
    <property type="project" value="UniProtKB-UniRule"/>
</dbReference>
<evidence type="ECO:0000256" key="4">
    <source>
        <dbReference type="ARBA" id="ARBA00023172"/>
    </source>
</evidence>
<keyword evidence="5 6" id="KW-0234">DNA repair</keyword>
<gene>
    <name evidence="6 8" type="primary">ruvA</name>
    <name evidence="8" type="ORF">IAC04_00160</name>
</gene>
<keyword evidence="3 6" id="KW-0238">DNA-binding</keyword>
<comment type="subcellular location">
    <subcellularLocation>
        <location evidence="6">Cytoplasm</location>
    </subcellularLocation>
</comment>
<dbReference type="GO" id="GO:0009379">
    <property type="term" value="C:Holliday junction helicase complex"/>
    <property type="evidence" value="ECO:0007669"/>
    <property type="project" value="InterPro"/>
</dbReference>
<feature type="domain" description="Helix-hairpin-helix DNA-binding motif class 1" evidence="7">
    <location>
        <begin position="72"/>
        <end position="91"/>
    </location>
</feature>
<dbReference type="GO" id="GO:0005524">
    <property type="term" value="F:ATP binding"/>
    <property type="evidence" value="ECO:0007669"/>
    <property type="project" value="InterPro"/>
</dbReference>